<dbReference type="Pfam" id="PF01075">
    <property type="entry name" value="Glyco_transf_9"/>
    <property type="match status" value="1"/>
</dbReference>
<comment type="caution">
    <text evidence="3">The sequence shown here is derived from an EMBL/GenBank/DDBJ whole genome shotgun (WGS) entry which is preliminary data.</text>
</comment>
<dbReference type="InterPro" id="IPR002201">
    <property type="entry name" value="Glyco_trans_9"/>
</dbReference>
<name>A0A7W4NXI1_9PROT</name>
<evidence type="ECO:0000256" key="1">
    <source>
        <dbReference type="ARBA" id="ARBA00022676"/>
    </source>
</evidence>
<organism evidence="3 4">
    <name type="scientific">Gluconacetobacter aggeris</name>
    <dbReference type="NCBI Taxonomy" id="1286186"/>
    <lineage>
        <taxon>Bacteria</taxon>
        <taxon>Pseudomonadati</taxon>
        <taxon>Pseudomonadota</taxon>
        <taxon>Alphaproteobacteria</taxon>
        <taxon>Acetobacterales</taxon>
        <taxon>Acetobacteraceae</taxon>
        <taxon>Gluconacetobacter</taxon>
    </lineage>
</organism>
<dbReference type="GO" id="GO:0005829">
    <property type="term" value="C:cytosol"/>
    <property type="evidence" value="ECO:0007669"/>
    <property type="project" value="TreeGrafter"/>
</dbReference>
<proteinExistence type="predicted"/>
<dbReference type="RefSeq" id="WP_182987125.1">
    <property type="nucleotide sequence ID" value="NZ_JABEQD010000011.1"/>
</dbReference>
<sequence length="198" mass="22053">MMANETVGRAPIVIAPFANERAREWPLENFHEFIRCGLKDGYDFVVSGMRGQRPLANVLVRSFPADRVRNACGATTWREMQTLLRQAPFVVANNSGIGHLAADLGQWVLCVFSGSHSWVEWMPRGPKVVTLARMPACAPCERERCPNDRDCMINLRGSFAYAEMTAIIRDYSKKTRGQGTVHQAVQVMTANISPGVTQ</sequence>
<evidence type="ECO:0000313" key="3">
    <source>
        <dbReference type="EMBL" id="MBB2169634.1"/>
    </source>
</evidence>
<protein>
    <submittedName>
        <fullName evidence="3">Glycosyltransferase family 9 protein</fullName>
    </submittedName>
</protein>
<dbReference type="SUPFAM" id="SSF53756">
    <property type="entry name" value="UDP-Glycosyltransferase/glycogen phosphorylase"/>
    <property type="match status" value="1"/>
</dbReference>
<dbReference type="GO" id="GO:0009244">
    <property type="term" value="P:lipopolysaccharide core region biosynthetic process"/>
    <property type="evidence" value="ECO:0007669"/>
    <property type="project" value="TreeGrafter"/>
</dbReference>
<evidence type="ECO:0000313" key="4">
    <source>
        <dbReference type="Proteomes" id="UP000559860"/>
    </source>
</evidence>
<evidence type="ECO:0000256" key="2">
    <source>
        <dbReference type="ARBA" id="ARBA00022679"/>
    </source>
</evidence>
<dbReference type="InterPro" id="IPR051199">
    <property type="entry name" value="LPS_LOS_Heptosyltrfase"/>
</dbReference>
<dbReference type="CDD" id="cd03789">
    <property type="entry name" value="GT9_LPS_heptosyltransferase"/>
    <property type="match status" value="1"/>
</dbReference>
<dbReference type="Gene3D" id="3.40.50.2000">
    <property type="entry name" value="Glycogen Phosphorylase B"/>
    <property type="match status" value="1"/>
</dbReference>
<dbReference type="EMBL" id="JABEQD010000011">
    <property type="protein sequence ID" value="MBB2169634.1"/>
    <property type="molecule type" value="Genomic_DNA"/>
</dbReference>
<keyword evidence="1" id="KW-0328">Glycosyltransferase</keyword>
<dbReference type="AlphaFoldDB" id="A0A7W4NXI1"/>
<keyword evidence="4" id="KW-1185">Reference proteome</keyword>
<keyword evidence="2 3" id="KW-0808">Transferase</keyword>
<reference evidence="3 4" key="1">
    <citation type="submission" date="2020-04" db="EMBL/GenBank/DDBJ databases">
        <title>Description of novel Gluconacetobacter.</title>
        <authorList>
            <person name="Sombolestani A."/>
        </authorList>
    </citation>
    <scope>NUCLEOTIDE SEQUENCE [LARGE SCALE GENOMIC DNA]</scope>
    <source>
        <strain evidence="3 4">LMG 27801</strain>
    </source>
</reference>
<dbReference type="GO" id="GO:0008713">
    <property type="term" value="F:ADP-heptose-lipopolysaccharide heptosyltransferase activity"/>
    <property type="evidence" value="ECO:0007669"/>
    <property type="project" value="TreeGrafter"/>
</dbReference>
<dbReference type="Proteomes" id="UP000559860">
    <property type="component" value="Unassembled WGS sequence"/>
</dbReference>
<dbReference type="PANTHER" id="PTHR30160">
    <property type="entry name" value="TETRAACYLDISACCHARIDE 4'-KINASE-RELATED"/>
    <property type="match status" value="1"/>
</dbReference>
<gene>
    <name evidence="3" type="ORF">HLH36_14955</name>
</gene>
<accession>A0A7W4NXI1</accession>